<dbReference type="Pfam" id="PF00072">
    <property type="entry name" value="Response_reg"/>
    <property type="match status" value="1"/>
</dbReference>
<evidence type="ECO:0000256" key="16">
    <source>
        <dbReference type="PROSITE-ProRule" id="PRU00244"/>
    </source>
</evidence>
<dbReference type="EC" id="2.7.13.3" evidence="3"/>
<dbReference type="SMART" id="SM00448">
    <property type="entry name" value="REC"/>
    <property type="match status" value="1"/>
</dbReference>
<feature type="transmembrane region" description="Helical" evidence="16">
    <location>
        <begin position="235"/>
        <end position="255"/>
    </location>
</feature>
<evidence type="ECO:0000259" key="20">
    <source>
        <dbReference type="PROSITE" id="PS50113"/>
    </source>
</evidence>
<dbReference type="PRINTS" id="PR00344">
    <property type="entry name" value="BCTRLSENSOR"/>
</dbReference>
<protein>
    <recommendedName>
        <fullName evidence="3">histidine kinase</fullName>
        <ecNumber evidence="3">2.7.13.3</ecNumber>
    </recommendedName>
</protein>
<keyword evidence="6 15" id="KW-0597">Phosphoprotein</keyword>
<keyword evidence="10" id="KW-0547">Nucleotide-binding</keyword>
<reference evidence="23 24" key="1">
    <citation type="journal article" date="2012" name="J. Bacteriol.">
        <title>Complete genome sequences of Methylophaga sp. strain JAM1 and Methylophaga sp. strain JAM7.</title>
        <authorList>
            <person name="Villeneuve C."/>
            <person name="Martineau C."/>
            <person name="Mauffrey F."/>
            <person name="Villemur R."/>
        </authorList>
    </citation>
    <scope>NUCLEOTIDE SEQUENCE [LARGE SCALE GENOMIC DNA]</scope>
    <source>
        <strain evidence="23 24">JAM7</strain>
    </source>
</reference>
<dbReference type="InterPro" id="IPR035965">
    <property type="entry name" value="PAS-like_dom_sf"/>
</dbReference>
<dbReference type="KEGG" id="mec:Q7C_1623"/>
<dbReference type="RefSeq" id="WP_014704191.1">
    <property type="nucleotide sequence ID" value="NC_017856.1"/>
</dbReference>
<dbReference type="InterPro" id="IPR001789">
    <property type="entry name" value="Sig_transdc_resp-reg_receiver"/>
</dbReference>
<accession>I1YIM8</accession>
<dbReference type="AlphaFoldDB" id="I1YIM8"/>
<evidence type="ECO:0000256" key="6">
    <source>
        <dbReference type="ARBA" id="ARBA00022553"/>
    </source>
</evidence>
<dbReference type="Pfam" id="PF08447">
    <property type="entry name" value="PAS_3"/>
    <property type="match status" value="1"/>
</dbReference>
<keyword evidence="11 16" id="KW-1133">Transmembrane helix</keyword>
<evidence type="ECO:0000256" key="2">
    <source>
        <dbReference type="ARBA" id="ARBA00004429"/>
    </source>
</evidence>
<dbReference type="InterPro" id="IPR036097">
    <property type="entry name" value="HisK_dim/P_sf"/>
</dbReference>
<dbReference type="GO" id="GO:0006355">
    <property type="term" value="P:regulation of DNA-templated transcription"/>
    <property type="evidence" value="ECO:0007669"/>
    <property type="project" value="InterPro"/>
</dbReference>
<dbReference type="GO" id="GO:0005886">
    <property type="term" value="C:plasma membrane"/>
    <property type="evidence" value="ECO:0007669"/>
    <property type="project" value="UniProtKB-SubCell"/>
</dbReference>
<proteinExistence type="predicted"/>
<keyword evidence="5" id="KW-0997">Cell inner membrane</keyword>
<feature type="domain" description="PAS" evidence="19">
    <location>
        <begin position="270"/>
        <end position="340"/>
    </location>
</feature>
<dbReference type="FunFam" id="3.30.565.10:FF:000010">
    <property type="entry name" value="Sensor histidine kinase RcsC"/>
    <property type="match status" value="1"/>
</dbReference>
<dbReference type="PROSITE" id="PS50113">
    <property type="entry name" value="PAC"/>
    <property type="match status" value="1"/>
</dbReference>
<dbReference type="PROSITE" id="PS50894">
    <property type="entry name" value="HPT"/>
    <property type="match status" value="1"/>
</dbReference>
<evidence type="ECO:0000256" key="12">
    <source>
        <dbReference type="ARBA" id="ARBA00023012"/>
    </source>
</evidence>
<dbReference type="CDD" id="cd16922">
    <property type="entry name" value="HATPase_EvgS-ArcB-TorS-like"/>
    <property type="match status" value="1"/>
</dbReference>
<evidence type="ECO:0000259" key="22">
    <source>
        <dbReference type="PROSITE" id="PS50924"/>
    </source>
</evidence>
<feature type="domain" description="PAS" evidence="19">
    <location>
        <begin position="399"/>
        <end position="473"/>
    </location>
</feature>
<dbReference type="SUPFAM" id="SSF47384">
    <property type="entry name" value="Homodimeric domain of signal transducing histidine kinase"/>
    <property type="match status" value="1"/>
</dbReference>
<dbReference type="Gene3D" id="3.40.50.2300">
    <property type="match status" value="1"/>
</dbReference>
<evidence type="ECO:0000256" key="7">
    <source>
        <dbReference type="ARBA" id="ARBA00022679"/>
    </source>
</evidence>
<evidence type="ECO:0000256" key="1">
    <source>
        <dbReference type="ARBA" id="ARBA00000085"/>
    </source>
</evidence>
<evidence type="ECO:0000313" key="24">
    <source>
        <dbReference type="Proteomes" id="UP000009145"/>
    </source>
</evidence>
<keyword evidence="8 16" id="KW-0812">Transmembrane</keyword>
<dbReference type="GO" id="GO:0000155">
    <property type="term" value="F:phosphorelay sensor kinase activity"/>
    <property type="evidence" value="ECO:0007669"/>
    <property type="project" value="InterPro"/>
</dbReference>
<dbReference type="InterPro" id="IPR005467">
    <property type="entry name" value="His_kinase_dom"/>
</dbReference>
<evidence type="ECO:0000259" key="19">
    <source>
        <dbReference type="PROSITE" id="PS50112"/>
    </source>
</evidence>
<evidence type="ECO:0000259" key="18">
    <source>
        <dbReference type="PROSITE" id="PS50110"/>
    </source>
</evidence>
<keyword evidence="7" id="KW-0808">Transferase</keyword>
<feature type="domain" description="HPt" evidence="21">
    <location>
        <begin position="937"/>
        <end position="1037"/>
    </location>
</feature>
<dbReference type="SUPFAM" id="SSF55874">
    <property type="entry name" value="ATPase domain of HSP90 chaperone/DNA topoisomerase II/histidine kinase"/>
    <property type="match status" value="1"/>
</dbReference>
<dbReference type="CDD" id="cd00082">
    <property type="entry name" value="HisKA"/>
    <property type="match status" value="1"/>
</dbReference>
<dbReference type="InterPro" id="IPR003594">
    <property type="entry name" value="HATPase_dom"/>
</dbReference>
<evidence type="ECO:0000256" key="8">
    <source>
        <dbReference type="ARBA" id="ARBA00022692"/>
    </source>
</evidence>
<organism evidence="23 24">
    <name type="scientific">Methylophaga frappieri (strain ATCC BAA-2434 / DSM 25690 / JAM7)</name>
    <dbReference type="NCBI Taxonomy" id="754477"/>
    <lineage>
        <taxon>Bacteria</taxon>
        <taxon>Pseudomonadati</taxon>
        <taxon>Pseudomonadota</taxon>
        <taxon>Gammaproteobacteria</taxon>
        <taxon>Thiotrichales</taxon>
        <taxon>Piscirickettsiaceae</taxon>
        <taxon>Methylophaga</taxon>
    </lineage>
</organism>
<evidence type="ECO:0000256" key="4">
    <source>
        <dbReference type="ARBA" id="ARBA00022475"/>
    </source>
</evidence>
<dbReference type="InterPro" id="IPR003661">
    <property type="entry name" value="HisK_dim/P_dom"/>
</dbReference>
<dbReference type="InterPro" id="IPR000014">
    <property type="entry name" value="PAS"/>
</dbReference>
<dbReference type="EMBL" id="CP003380">
    <property type="protein sequence ID" value="AFJ02771.1"/>
    <property type="molecule type" value="Genomic_DNA"/>
</dbReference>
<dbReference type="PROSITE" id="PS50109">
    <property type="entry name" value="HIS_KIN"/>
    <property type="match status" value="1"/>
</dbReference>
<feature type="transmembrane region" description="Helical" evidence="16">
    <location>
        <begin position="26"/>
        <end position="47"/>
    </location>
</feature>
<dbReference type="CDD" id="cd17546">
    <property type="entry name" value="REC_hyHK_CKI1_RcsC-like"/>
    <property type="match status" value="1"/>
</dbReference>
<keyword evidence="9" id="KW-0418">Kinase</keyword>
<dbReference type="STRING" id="754477.Q7C_1623"/>
<dbReference type="SUPFAM" id="SSF47226">
    <property type="entry name" value="Histidine-containing phosphotransfer domain, HPT domain"/>
    <property type="match status" value="1"/>
</dbReference>
<dbReference type="PANTHER" id="PTHR43047:SF72">
    <property type="entry name" value="OSMOSENSING HISTIDINE PROTEIN KINASE SLN1"/>
    <property type="match status" value="1"/>
</dbReference>
<evidence type="ECO:0000256" key="15">
    <source>
        <dbReference type="PROSITE-ProRule" id="PRU00169"/>
    </source>
</evidence>
<dbReference type="InterPro" id="IPR013655">
    <property type="entry name" value="PAS_fold_3"/>
</dbReference>
<comment type="subcellular location">
    <subcellularLocation>
        <location evidence="2">Cell inner membrane</location>
        <topology evidence="2">Multi-pass membrane protein</topology>
    </subcellularLocation>
</comment>
<evidence type="ECO:0000256" key="14">
    <source>
        <dbReference type="PROSITE-ProRule" id="PRU00110"/>
    </source>
</evidence>
<dbReference type="InterPro" id="IPR036641">
    <property type="entry name" value="HPT_dom_sf"/>
</dbReference>
<dbReference type="GO" id="GO:0009927">
    <property type="term" value="F:histidine phosphotransfer kinase activity"/>
    <property type="evidence" value="ECO:0007669"/>
    <property type="project" value="TreeGrafter"/>
</dbReference>
<comment type="catalytic activity">
    <reaction evidence="1">
        <text>ATP + protein L-histidine = ADP + protein N-phospho-L-histidine.</text>
        <dbReference type="EC" id="2.7.13.3"/>
    </reaction>
</comment>
<feature type="transmembrane region" description="Helical" evidence="16">
    <location>
        <begin position="121"/>
        <end position="145"/>
    </location>
</feature>
<feature type="transmembrane region" description="Helical" evidence="16">
    <location>
        <begin position="59"/>
        <end position="83"/>
    </location>
</feature>
<dbReference type="CDD" id="cd00088">
    <property type="entry name" value="HPT"/>
    <property type="match status" value="1"/>
</dbReference>
<evidence type="ECO:0000313" key="23">
    <source>
        <dbReference type="EMBL" id="AFJ02771.1"/>
    </source>
</evidence>
<dbReference type="SMART" id="SM00387">
    <property type="entry name" value="HATPase_c"/>
    <property type="match status" value="1"/>
</dbReference>
<dbReference type="Pfam" id="PF00512">
    <property type="entry name" value="HisKA"/>
    <property type="match status" value="1"/>
</dbReference>
<keyword evidence="13 16" id="KW-0472">Membrane</keyword>
<dbReference type="Gene3D" id="1.10.287.130">
    <property type="match status" value="1"/>
</dbReference>
<dbReference type="PANTHER" id="PTHR43047">
    <property type="entry name" value="TWO-COMPONENT HISTIDINE PROTEIN KINASE"/>
    <property type="match status" value="1"/>
</dbReference>
<dbReference type="OrthoDB" id="9792854at2"/>
<dbReference type="CDD" id="cd00130">
    <property type="entry name" value="PAS"/>
    <property type="match status" value="2"/>
</dbReference>
<dbReference type="PROSITE" id="PS50110">
    <property type="entry name" value="RESPONSE_REGULATORY"/>
    <property type="match status" value="1"/>
</dbReference>
<dbReference type="Proteomes" id="UP000009145">
    <property type="component" value="Chromosome"/>
</dbReference>
<dbReference type="Pfam" id="PF01627">
    <property type="entry name" value="Hpt"/>
    <property type="match status" value="1"/>
</dbReference>
<keyword evidence="12" id="KW-0902">Two-component regulatory system</keyword>
<dbReference type="SMART" id="SM00388">
    <property type="entry name" value="HisKA"/>
    <property type="match status" value="1"/>
</dbReference>
<dbReference type="SUPFAM" id="SSF52172">
    <property type="entry name" value="CheY-like"/>
    <property type="match status" value="1"/>
</dbReference>
<feature type="domain" description="MHYT" evidence="22">
    <location>
        <begin position="22"/>
        <end position="218"/>
    </location>
</feature>
<dbReference type="eggNOG" id="COG3300">
    <property type="taxonomic scope" value="Bacteria"/>
</dbReference>
<sequence>MQWLETFFVTESDQLAQISGVYNYDLVVLSIIVASVASFIALHFASMSRAILVSSHRHLAIMIGAAIMAGGVWSMHFVGMLAYNMGSHVGYDTTLTLLSIIPVLVAAYIALKMLQKSHLTLWQLIISSVCVGAGIGIMHYTGMAAMQMHVSLQYDPLLFGTSIIVAVILAFIALSARYYLRLVWQHISMTKVNGISAVIMGLAISGMHYTGMAAARYVVTDETVVAHAMQNEHLQLSYIVAFTTLLISILTAALASQLRYRQLLIEKTANERRLQTMMETAVDGILTVDANGIIRDFNRSAIEIFGWQSDEIIGQPFLKLVPDDAQAEFHDYLTSFQQTNTTQLSGQARETFAKHKQGHTFPIRLGVGHINLSEVGSMFVGFVTDISQRWAMEEQLRKSEEKFSSLVKNIPGASFRCLIDANWTAIFVSDAIYDLTGWHPDDFYNKRIELADVIHPDDVAKTNQAVQVALDTKSNYSIEFRYNHRDGRTLWVLEHGSIIWENEEPVWIDGLILDITDRVEMEDNLRKAKVKAEISAESKAQFLANMSHEIRTPMNAIIGFTNVLIDADDMPEGNRGHLQTISQSASSLLHLLNDILDSAKLEKNKLELDETTFDLTRLVDSVISTLWLQAKHKGLYLNFELPDNIHTAYRGDENRLRQVLINIIGNAIKFTEQGGVNLSVSINAQQHICFSIEDTGIGMDSATLDKVFEPFSQADASMSRRFGGTGLGTTISKQLVELMGGKLQASSEPGIGSRFYFALPLKKTQLDPGKVAENQLIHLLPKRVLIADDIQQNLTLLTLILERQKHIVIQAENGEQALDIFKKSQPDIILMDLQMPVMDGFTATKMIRIYEAENQLTPTPIVALTASVLSEDKIEAKLAGMDGFAHKPIDIRALNVEMARVLGLLDETIETAEALNKNKVTSTPNINLEHGTALWGDEATYLHEIGRFWQQHHDIVDTLTTLCETKDWSALRSTAHKLKGLSGNLGLTKIYHCAVQMEQYIAKQNSEKTLADIESLRVAMGLFHDEMSSLSQAINQSQNMPNSVESLNADALQNLLTSLTKMAQLGEVDEELIQQLVKGVPADLHRTASAVQTALDDFDFNGAQDHLAVIQARLANES</sequence>
<evidence type="ECO:0000256" key="5">
    <source>
        <dbReference type="ARBA" id="ARBA00022519"/>
    </source>
</evidence>
<dbReference type="Gene3D" id="1.20.120.160">
    <property type="entry name" value="HPT domain"/>
    <property type="match status" value="1"/>
</dbReference>
<dbReference type="SUPFAM" id="SSF55785">
    <property type="entry name" value="PYP-like sensor domain (PAS domain)"/>
    <property type="match status" value="2"/>
</dbReference>
<keyword evidence="10" id="KW-0067">ATP-binding</keyword>
<feature type="domain" description="PAC" evidence="20">
    <location>
        <begin position="476"/>
        <end position="527"/>
    </location>
</feature>
<dbReference type="Gene3D" id="3.30.565.10">
    <property type="entry name" value="Histidine kinase-like ATPase, C-terminal domain"/>
    <property type="match status" value="1"/>
</dbReference>
<feature type="transmembrane region" description="Helical" evidence="16">
    <location>
        <begin position="157"/>
        <end position="180"/>
    </location>
</feature>
<keyword evidence="24" id="KW-1185">Reference proteome</keyword>
<evidence type="ECO:0000256" key="11">
    <source>
        <dbReference type="ARBA" id="ARBA00022989"/>
    </source>
</evidence>
<feature type="domain" description="Response regulatory" evidence="18">
    <location>
        <begin position="783"/>
        <end position="902"/>
    </location>
</feature>
<evidence type="ECO:0000256" key="10">
    <source>
        <dbReference type="ARBA" id="ARBA00022840"/>
    </source>
</evidence>
<dbReference type="InterPro" id="IPR036890">
    <property type="entry name" value="HATPase_C_sf"/>
</dbReference>
<dbReference type="InterPro" id="IPR011006">
    <property type="entry name" value="CheY-like_superfamily"/>
</dbReference>
<dbReference type="InterPro" id="IPR013767">
    <property type="entry name" value="PAS_fold"/>
</dbReference>
<evidence type="ECO:0000259" key="21">
    <source>
        <dbReference type="PROSITE" id="PS50894"/>
    </source>
</evidence>
<evidence type="ECO:0000256" key="9">
    <source>
        <dbReference type="ARBA" id="ARBA00022777"/>
    </source>
</evidence>
<feature type="modified residue" description="4-aspartylphosphate" evidence="15">
    <location>
        <position position="832"/>
    </location>
</feature>
<dbReference type="HOGENOM" id="CLU_000445_114_35_6"/>
<dbReference type="Gene3D" id="3.30.450.20">
    <property type="entry name" value="PAS domain"/>
    <property type="match status" value="2"/>
</dbReference>
<dbReference type="InterPro" id="IPR001610">
    <property type="entry name" value="PAC"/>
</dbReference>
<feature type="domain" description="Histidine kinase" evidence="17">
    <location>
        <begin position="545"/>
        <end position="763"/>
    </location>
</feature>
<dbReference type="InterPro" id="IPR004358">
    <property type="entry name" value="Sig_transdc_His_kin-like_C"/>
</dbReference>
<feature type="transmembrane region" description="Helical" evidence="16">
    <location>
        <begin position="95"/>
        <end position="114"/>
    </location>
</feature>
<dbReference type="InterPro" id="IPR005330">
    <property type="entry name" value="MHYT_dom"/>
</dbReference>
<dbReference type="Pfam" id="PF02518">
    <property type="entry name" value="HATPase_c"/>
    <property type="match status" value="1"/>
</dbReference>
<evidence type="ECO:0000259" key="17">
    <source>
        <dbReference type="PROSITE" id="PS50109"/>
    </source>
</evidence>
<dbReference type="Pfam" id="PF03707">
    <property type="entry name" value="MHYT"/>
    <property type="match status" value="3"/>
</dbReference>
<gene>
    <name evidence="23" type="ordered locus">Q7C_1623</name>
</gene>
<evidence type="ECO:0000256" key="13">
    <source>
        <dbReference type="ARBA" id="ARBA00023136"/>
    </source>
</evidence>
<dbReference type="SMART" id="SM00086">
    <property type="entry name" value="PAC"/>
    <property type="match status" value="2"/>
</dbReference>
<dbReference type="NCBIfam" id="TIGR00229">
    <property type="entry name" value="sensory_box"/>
    <property type="match status" value="2"/>
</dbReference>
<name>I1YIM8_METFJ</name>
<dbReference type="Pfam" id="PF00989">
    <property type="entry name" value="PAS"/>
    <property type="match status" value="1"/>
</dbReference>
<keyword evidence="4" id="KW-1003">Cell membrane</keyword>
<dbReference type="InterPro" id="IPR000700">
    <property type="entry name" value="PAS-assoc_C"/>
</dbReference>
<dbReference type="PROSITE" id="PS50112">
    <property type="entry name" value="PAS"/>
    <property type="match status" value="2"/>
</dbReference>
<dbReference type="InterPro" id="IPR008207">
    <property type="entry name" value="Sig_transdc_His_kin_Hpt_dom"/>
</dbReference>
<feature type="transmembrane region" description="Helical" evidence="16">
    <location>
        <begin position="192"/>
        <end position="215"/>
    </location>
</feature>
<dbReference type="PROSITE" id="PS50924">
    <property type="entry name" value="MHYT"/>
    <property type="match status" value="1"/>
</dbReference>
<feature type="modified residue" description="Phosphohistidine" evidence="14">
    <location>
        <position position="976"/>
    </location>
</feature>
<dbReference type="eggNOG" id="COG2205">
    <property type="taxonomic scope" value="Bacteria"/>
</dbReference>
<dbReference type="PATRIC" id="fig|754477.3.peg.1600"/>
<evidence type="ECO:0000256" key="3">
    <source>
        <dbReference type="ARBA" id="ARBA00012438"/>
    </source>
</evidence>
<dbReference type="SMART" id="SM00091">
    <property type="entry name" value="PAS"/>
    <property type="match status" value="2"/>
</dbReference>